<feature type="region of interest" description="Disordered" evidence="1">
    <location>
        <begin position="42"/>
        <end position="116"/>
    </location>
</feature>
<name>A0A4Z2FAD1_9TELE</name>
<gene>
    <name evidence="2" type="ORF">EYF80_051986</name>
</gene>
<evidence type="ECO:0000256" key="1">
    <source>
        <dbReference type="SAM" id="MobiDB-lite"/>
    </source>
</evidence>
<dbReference type="AlphaFoldDB" id="A0A4Z2FAD1"/>
<reference evidence="2 3" key="1">
    <citation type="submission" date="2019-03" db="EMBL/GenBank/DDBJ databases">
        <title>First draft genome of Liparis tanakae, snailfish: a comprehensive survey of snailfish specific genes.</title>
        <authorList>
            <person name="Kim W."/>
            <person name="Song I."/>
            <person name="Jeong J.-H."/>
            <person name="Kim D."/>
            <person name="Kim S."/>
            <person name="Ryu S."/>
            <person name="Song J.Y."/>
            <person name="Lee S.K."/>
        </authorList>
    </citation>
    <scope>NUCLEOTIDE SEQUENCE [LARGE SCALE GENOMIC DNA]</scope>
    <source>
        <tissue evidence="2">Muscle</tissue>
    </source>
</reference>
<dbReference type="EMBL" id="SRLO01001432">
    <property type="protein sequence ID" value="TNN37860.1"/>
    <property type="molecule type" value="Genomic_DNA"/>
</dbReference>
<accession>A0A4Z2FAD1</accession>
<keyword evidence="3" id="KW-1185">Reference proteome</keyword>
<evidence type="ECO:0000313" key="3">
    <source>
        <dbReference type="Proteomes" id="UP000314294"/>
    </source>
</evidence>
<sequence length="200" mass="22535">MTEVQRVSLLCRLTSSQRGERYKFICIRIRDQSEWIEKEEIQPPHLASQPGGAHWSQEGSTGVRRAPLESGGVHWSQEGSTGVRRGPLESGGVHWSQEGSTGARRGPMEPGRVHRSQARARLPLISHRRHQFFTQRFIDVGKQTNTVLHVLYIWWFPPAALGGSEAPPPAWTSAKPILCLLFLCSVICRRRGGQERTVIR</sequence>
<evidence type="ECO:0000313" key="2">
    <source>
        <dbReference type="EMBL" id="TNN37860.1"/>
    </source>
</evidence>
<comment type="caution">
    <text evidence="2">The sequence shown here is derived from an EMBL/GenBank/DDBJ whole genome shotgun (WGS) entry which is preliminary data.</text>
</comment>
<organism evidence="2 3">
    <name type="scientific">Liparis tanakae</name>
    <name type="common">Tanaka's snailfish</name>
    <dbReference type="NCBI Taxonomy" id="230148"/>
    <lineage>
        <taxon>Eukaryota</taxon>
        <taxon>Metazoa</taxon>
        <taxon>Chordata</taxon>
        <taxon>Craniata</taxon>
        <taxon>Vertebrata</taxon>
        <taxon>Euteleostomi</taxon>
        <taxon>Actinopterygii</taxon>
        <taxon>Neopterygii</taxon>
        <taxon>Teleostei</taxon>
        <taxon>Neoteleostei</taxon>
        <taxon>Acanthomorphata</taxon>
        <taxon>Eupercaria</taxon>
        <taxon>Perciformes</taxon>
        <taxon>Cottioidei</taxon>
        <taxon>Cottales</taxon>
        <taxon>Liparidae</taxon>
        <taxon>Liparis</taxon>
    </lineage>
</organism>
<dbReference type="Proteomes" id="UP000314294">
    <property type="component" value="Unassembled WGS sequence"/>
</dbReference>
<proteinExistence type="predicted"/>
<protein>
    <submittedName>
        <fullName evidence="2">Uncharacterized protein</fullName>
    </submittedName>
</protein>